<gene>
    <name evidence="1" type="ORF">DKL58_02935</name>
</gene>
<dbReference type="RefSeq" id="WP_109586035.1">
    <property type="nucleotide sequence ID" value="NZ_CP029477.1"/>
</dbReference>
<reference evidence="1 2" key="1">
    <citation type="submission" date="2018-05" db="EMBL/GenBank/DDBJ databases">
        <title>Reference genomes for bee gut microbiota database.</title>
        <authorList>
            <person name="Ellegaard K.M."/>
        </authorList>
    </citation>
    <scope>NUCLEOTIDE SEQUENCE [LARGE SCALE GENOMIC DNA]</scope>
    <source>
        <strain evidence="1 2">ESL0186</strain>
    </source>
</reference>
<sequence length="146" mass="16429">MNPHKMSLPEVLANFRARNVIFELKDGTKRTIFVNEIEDEDDDQPEMIFMADDPKDDVFISQVVDAIPGSANFSLAIHQMTYCELKFVLKGKKAEFKLKDGAIKTFIVTNVLIKNAAKTNFTFVGNKKEDSIDSSDILGVKIIVDK</sequence>
<name>A0ABM6VZH2_9LACO</name>
<dbReference type="EMBL" id="CP029477">
    <property type="protein sequence ID" value="AWM74983.1"/>
    <property type="molecule type" value="Genomic_DNA"/>
</dbReference>
<dbReference type="Proteomes" id="UP000246036">
    <property type="component" value="Chromosome"/>
</dbReference>
<protein>
    <submittedName>
        <fullName evidence="1">Uncharacterized protein</fullName>
    </submittedName>
</protein>
<organism evidence="1 2">
    <name type="scientific">Lactobacillus kullabergensis</name>
    <dbReference type="NCBI Taxonomy" id="1218493"/>
    <lineage>
        <taxon>Bacteria</taxon>
        <taxon>Bacillati</taxon>
        <taxon>Bacillota</taxon>
        <taxon>Bacilli</taxon>
        <taxon>Lactobacillales</taxon>
        <taxon>Lactobacillaceae</taxon>
        <taxon>Lactobacillus</taxon>
    </lineage>
</organism>
<evidence type="ECO:0000313" key="2">
    <source>
        <dbReference type="Proteomes" id="UP000246036"/>
    </source>
</evidence>
<proteinExistence type="predicted"/>
<accession>A0ABM6VZH2</accession>
<keyword evidence="2" id="KW-1185">Reference proteome</keyword>
<evidence type="ECO:0000313" key="1">
    <source>
        <dbReference type="EMBL" id="AWM74983.1"/>
    </source>
</evidence>